<name>A0AAN6D5X0_9ASCO</name>
<dbReference type="EMBL" id="JAHLUH010000005">
    <property type="protein sequence ID" value="KAG7727916.1"/>
    <property type="molecule type" value="Genomic_DNA"/>
</dbReference>
<dbReference type="GO" id="GO:0005634">
    <property type="term" value="C:nucleus"/>
    <property type="evidence" value="ECO:0007669"/>
    <property type="project" value="TreeGrafter"/>
</dbReference>
<dbReference type="Proteomes" id="UP000738402">
    <property type="component" value="Unassembled WGS sequence"/>
</dbReference>
<dbReference type="GO" id="GO:0000981">
    <property type="term" value="F:DNA-binding transcription factor activity, RNA polymerase II-specific"/>
    <property type="evidence" value="ECO:0007669"/>
    <property type="project" value="InterPro"/>
</dbReference>
<dbReference type="GO" id="GO:0006351">
    <property type="term" value="P:DNA-templated transcription"/>
    <property type="evidence" value="ECO:0007669"/>
    <property type="project" value="InterPro"/>
</dbReference>
<dbReference type="Gene3D" id="4.10.240.10">
    <property type="entry name" value="Zn(2)-C6 fungal-type DNA-binding domain"/>
    <property type="match status" value="1"/>
</dbReference>
<evidence type="ECO:0000259" key="6">
    <source>
        <dbReference type="PROSITE" id="PS50048"/>
    </source>
</evidence>
<dbReference type="CDD" id="cd00067">
    <property type="entry name" value="GAL4"/>
    <property type="match status" value="1"/>
</dbReference>
<evidence type="ECO:0000313" key="7">
    <source>
        <dbReference type="EMBL" id="KAG7727916.1"/>
    </source>
</evidence>
<dbReference type="InterPro" id="IPR001138">
    <property type="entry name" value="Zn2Cys6_DnaBD"/>
</dbReference>
<evidence type="ECO:0000256" key="4">
    <source>
        <dbReference type="ARBA" id="ARBA00023163"/>
    </source>
</evidence>
<dbReference type="SMART" id="SM00906">
    <property type="entry name" value="Fungal_trans"/>
    <property type="match status" value="1"/>
</dbReference>
<dbReference type="SMART" id="SM00066">
    <property type="entry name" value="GAL4"/>
    <property type="match status" value="1"/>
</dbReference>
<feature type="domain" description="Zn(2)-C6 fungal-type" evidence="6">
    <location>
        <begin position="15"/>
        <end position="46"/>
    </location>
</feature>
<dbReference type="PANTHER" id="PTHR31668:SF10">
    <property type="entry name" value="ZN(II)2CYS6 TRANSCRIPTION FACTOR (EUROFUNG)"/>
    <property type="match status" value="1"/>
</dbReference>
<evidence type="ECO:0000256" key="3">
    <source>
        <dbReference type="ARBA" id="ARBA00023015"/>
    </source>
</evidence>
<evidence type="ECO:0000313" key="8">
    <source>
        <dbReference type="Proteomes" id="UP000738402"/>
    </source>
</evidence>
<dbReference type="Pfam" id="PF04082">
    <property type="entry name" value="Fungal_trans"/>
    <property type="match status" value="1"/>
</dbReference>
<dbReference type="GO" id="GO:0003677">
    <property type="term" value="F:DNA binding"/>
    <property type="evidence" value="ECO:0007669"/>
    <property type="project" value="InterPro"/>
</dbReference>
<reference evidence="7" key="1">
    <citation type="journal article" date="2021" name="G3 (Bethesda)">
        <title>Genomic diversity, chromosomal rearrangements, and interspecies hybridization in the ogataea polymorpha species complex.</title>
        <authorList>
            <person name="Hanson S.J."/>
            <person name="Cinneide E.O."/>
            <person name="Salzberg L.I."/>
            <person name="Wolfe K.H."/>
            <person name="McGowan J."/>
            <person name="Fitzpatrick D.A."/>
            <person name="Matlin K."/>
        </authorList>
    </citation>
    <scope>NUCLEOTIDE SEQUENCE</scope>
    <source>
        <strain evidence="7">83-405-1</strain>
    </source>
</reference>
<proteinExistence type="predicted"/>
<dbReference type="SUPFAM" id="SSF57701">
    <property type="entry name" value="Zn2/Cys6 DNA-binding domain"/>
    <property type="match status" value="1"/>
</dbReference>
<evidence type="ECO:0000256" key="2">
    <source>
        <dbReference type="ARBA" id="ARBA00022833"/>
    </source>
</evidence>
<evidence type="ECO:0000256" key="5">
    <source>
        <dbReference type="ARBA" id="ARBA00023242"/>
    </source>
</evidence>
<dbReference type="PROSITE" id="PS50048">
    <property type="entry name" value="ZN2_CY6_FUNGAL_2"/>
    <property type="match status" value="1"/>
</dbReference>
<gene>
    <name evidence="7" type="ORF">KL933_002042</name>
</gene>
<keyword evidence="3" id="KW-0805">Transcription regulation</keyword>
<dbReference type="InterPro" id="IPR050797">
    <property type="entry name" value="Carb_Metab_Trans_Reg"/>
</dbReference>
<keyword evidence="2" id="KW-0862">Zinc</keyword>
<sequence>MGSDLRPYKSRKIRPCDRCRKRRSRCIIEQHGPCQLCARKNVSCEFTDKVPPINRHKAKQTPAATERVYLLDSEGLGVGNQTEDQIADLSSSREFSSNAPELSSYTYFSTSLSGISPTQSLDKDAPDISVESAERNDDLTTIGKNSSAVLIQTPNTAMRAQNEDEVESDECKIEFAYLYGDGYMDPFLLYRNATLPGSHSEQLHLKMLETSCQPKMQIIIEEGTRSESNNTELEIKRIHYHRSTLFELFLKHVNTHFPVVSPTILQRLINQNSSCFLLLTALVLATDIWQKDPKLTLMERPNVDLVVSQVTQSILSKVSHPSLAALQSSLLLSQKLYQKGPGIDGTFELAILSVAYTFAQSMGINLDCSQWNISLREKGIRRRLWWTLYIQEKWFSFSLGRRSHISKADWDVCLLTESDFENEPLSENNEEARHRNKCFCLMAELTQHIDDIACESDEHTSLEAAYKKAGLQLETISNFESEHSNYLELENSRYPESPTAAVVIASVTAKATIYKSVLHRILLCEQQGSSTKNDDREYQSISKEAKRRSILLCAEILDILGRLRPYHFDSFWYSWARLNFATISSFFLLLELMASQQQQEEEAMKLHMKKLQFFIQSRLPMFNYLELASRVLDLNKS</sequence>
<protein>
    <recommendedName>
        <fullName evidence="6">Zn(2)-C6 fungal-type domain-containing protein</fullName>
    </recommendedName>
</protein>
<organism evidence="7 8">
    <name type="scientific">Ogataea haglerorum</name>
    <dbReference type="NCBI Taxonomy" id="1937702"/>
    <lineage>
        <taxon>Eukaryota</taxon>
        <taxon>Fungi</taxon>
        <taxon>Dikarya</taxon>
        <taxon>Ascomycota</taxon>
        <taxon>Saccharomycotina</taxon>
        <taxon>Pichiomycetes</taxon>
        <taxon>Pichiales</taxon>
        <taxon>Pichiaceae</taxon>
        <taxon>Ogataea</taxon>
    </lineage>
</organism>
<dbReference type="InterPro" id="IPR007219">
    <property type="entry name" value="XnlR_reg_dom"/>
</dbReference>
<keyword evidence="5" id="KW-0539">Nucleus</keyword>
<keyword evidence="4" id="KW-0804">Transcription</keyword>
<dbReference type="AlphaFoldDB" id="A0AAN6D5X0"/>
<dbReference type="GO" id="GO:0008270">
    <property type="term" value="F:zinc ion binding"/>
    <property type="evidence" value="ECO:0007669"/>
    <property type="project" value="InterPro"/>
</dbReference>
<dbReference type="CDD" id="cd12148">
    <property type="entry name" value="fungal_TF_MHR"/>
    <property type="match status" value="1"/>
</dbReference>
<evidence type="ECO:0000256" key="1">
    <source>
        <dbReference type="ARBA" id="ARBA00022723"/>
    </source>
</evidence>
<dbReference type="InterPro" id="IPR036864">
    <property type="entry name" value="Zn2-C6_fun-type_DNA-bd_sf"/>
</dbReference>
<dbReference type="GO" id="GO:0001080">
    <property type="term" value="P:nitrogen catabolite activation of transcription from RNA polymerase II promoter"/>
    <property type="evidence" value="ECO:0007669"/>
    <property type="project" value="TreeGrafter"/>
</dbReference>
<accession>A0AAN6D5X0</accession>
<comment type="caution">
    <text evidence="7">The sequence shown here is derived from an EMBL/GenBank/DDBJ whole genome shotgun (WGS) entry which is preliminary data.</text>
</comment>
<dbReference type="PROSITE" id="PS00463">
    <property type="entry name" value="ZN2_CY6_FUNGAL_1"/>
    <property type="match status" value="1"/>
</dbReference>
<dbReference type="Pfam" id="PF00172">
    <property type="entry name" value="Zn_clus"/>
    <property type="match status" value="1"/>
</dbReference>
<keyword evidence="1" id="KW-0479">Metal-binding</keyword>
<dbReference type="PANTHER" id="PTHR31668">
    <property type="entry name" value="GLUCOSE TRANSPORT TRANSCRIPTION REGULATOR RGT1-RELATED-RELATED"/>
    <property type="match status" value="1"/>
</dbReference>